<proteinExistence type="predicted"/>
<feature type="active site" evidence="4">
    <location>
        <position position="187"/>
    </location>
</feature>
<comment type="cofactor">
    <cofactor evidence="3">
        <name>Zn(2+)</name>
        <dbReference type="ChEBI" id="CHEBI:29105"/>
    </cofactor>
    <text evidence="3">Binds 1 zinc ion per subunit.</text>
</comment>
<sequence length="302" mass="35463">MKIIKIKPYFSKKIWGTKKWKDLGYINTKNETIGEAWIISAHENGLSYLEEENVALKDFFEKNNEYFGNGIYDKFPLLSKIINPSKDLSVQVHPNDEYAIKYENDFGKPESWIILDCPQNSKIIYGHNAKSEEEFNNLINKKDWKNLFKVQKIDKGDFIYVPPGKVHAITSNVKVFELQRSSDVTYRLYDYDRLENGKKRKLEIEKSKENIFFPDNYSYIVKNAKGKTFSSNFFSVFIFKSSEHKYFKKYEDSFWIELTVIKGKGTIEGVKFNKGDSAILLGDFKKISIIGEIEIIFYWIKK</sequence>
<dbReference type="RefSeq" id="WP_100679809.1">
    <property type="nucleotide sequence ID" value="NZ_CP024969.1"/>
</dbReference>
<dbReference type="PANTHER" id="PTHR42742">
    <property type="entry name" value="TRANSCRIPTIONAL REPRESSOR MPRA"/>
    <property type="match status" value="1"/>
</dbReference>
<dbReference type="SUPFAM" id="SSF51182">
    <property type="entry name" value="RmlC-like cupins"/>
    <property type="match status" value="1"/>
</dbReference>
<dbReference type="Gene3D" id="2.60.120.10">
    <property type="entry name" value="Jelly Rolls"/>
    <property type="match status" value="2"/>
</dbReference>
<dbReference type="OrthoDB" id="9808275at2"/>
<evidence type="ECO:0000256" key="1">
    <source>
        <dbReference type="ARBA" id="ARBA00022723"/>
    </source>
</evidence>
<dbReference type="Pfam" id="PF20511">
    <property type="entry name" value="PMI_typeI_cat"/>
    <property type="match status" value="1"/>
</dbReference>
<keyword evidence="1 3" id="KW-0479">Metal-binding</keyword>
<accession>A0A2K8P6Z0</accession>
<reference evidence="6 7" key="1">
    <citation type="submission" date="2017-11" db="EMBL/GenBank/DDBJ databases">
        <title>Genome sequence of Mesoplasma tabanidae BARC 857 (ATCC 49584).</title>
        <authorList>
            <person name="Lo W.-S."/>
            <person name="Kuo C.-H."/>
        </authorList>
    </citation>
    <scope>NUCLEOTIDE SEQUENCE [LARGE SCALE GENOMIC DNA]</scope>
    <source>
        <strain evidence="6 7">BARC 857</strain>
    </source>
</reference>
<dbReference type="InterPro" id="IPR051804">
    <property type="entry name" value="Carb_Metab_Reg_Kinase/Isom"/>
</dbReference>
<dbReference type="AlphaFoldDB" id="A0A2K8P6Z0"/>
<gene>
    <name evidence="6" type="primary">manA</name>
    <name evidence="6" type="ORF">MTABA_v1c06980</name>
</gene>
<feature type="binding site" evidence="3">
    <location>
        <position position="93"/>
    </location>
    <ligand>
        <name>Zn(2+)</name>
        <dbReference type="ChEBI" id="CHEBI:29105"/>
    </ligand>
</feature>
<feature type="domain" description="Phosphomannose isomerase type I catalytic" evidence="5">
    <location>
        <begin position="4"/>
        <end position="99"/>
    </location>
</feature>
<organism evidence="6 7">
    <name type="scientific">Mesoplasma tabanidae</name>
    <dbReference type="NCBI Taxonomy" id="219745"/>
    <lineage>
        <taxon>Bacteria</taxon>
        <taxon>Bacillati</taxon>
        <taxon>Mycoplasmatota</taxon>
        <taxon>Mollicutes</taxon>
        <taxon>Entomoplasmatales</taxon>
        <taxon>Entomoplasmataceae</taxon>
        <taxon>Mesoplasma</taxon>
    </lineage>
</organism>
<protein>
    <submittedName>
        <fullName evidence="6">Mannose-6-phosphate isomerase</fullName>
    </submittedName>
</protein>
<evidence type="ECO:0000313" key="7">
    <source>
        <dbReference type="Proteomes" id="UP000232223"/>
    </source>
</evidence>
<evidence type="ECO:0000256" key="4">
    <source>
        <dbReference type="PIRSR" id="PIRSR036894-2"/>
    </source>
</evidence>
<dbReference type="GO" id="GO:0004476">
    <property type="term" value="F:mannose-6-phosphate isomerase activity"/>
    <property type="evidence" value="ECO:0007669"/>
    <property type="project" value="InterPro"/>
</dbReference>
<dbReference type="InterPro" id="IPR014628">
    <property type="entry name" value="Man6P_isomerase_Firm_short"/>
</dbReference>
<name>A0A2K8P6Z0_9MOLU</name>
<dbReference type="KEGG" id="mtab:MTABA_v1c06980"/>
<keyword evidence="7" id="KW-1185">Reference proteome</keyword>
<dbReference type="InterPro" id="IPR046457">
    <property type="entry name" value="PMI_typeI_cat"/>
</dbReference>
<dbReference type="EMBL" id="CP024969">
    <property type="protein sequence ID" value="ATZ21890.1"/>
    <property type="molecule type" value="Genomic_DNA"/>
</dbReference>
<evidence type="ECO:0000259" key="5">
    <source>
        <dbReference type="Pfam" id="PF20511"/>
    </source>
</evidence>
<dbReference type="CDD" id="cd07010">
    <property type="entry name" value="cupin_PMI_type_I_N_bac"/>
    <property type="match status" value="1"/>
</dbReference>
<keyword evidence="2 3" id="KW-0862">Zinc</keyword>
<dbReference type="PIRSF" id="PIRSF036894">
    <property type="entry name" value="PMI_Firm_short"/>
    <property type="match status" value="1"/>
</dbReference>
<evidence type="ECO:0000313" key="6">
    <source>
        <dbReference type="EMBL" id="ATZ21890.1"/>
    </source>
</evidence>
<evidence type="ECO:0000256" key="3">
    <source>
        <dbReference type="PIRSR" id="PIRSR036894-1"/>
    </source>
</evidence>
<dbReference type="Proteomes" id="UP000232223">
    <property type="component" value="Chromosome"/>
</dbReference>
<dbReference type="InterPro" id="IPR011051">
    <property type="entry name" value="RmlC_Cupin_sf"/>
</dbReference>
<dbReference type="InterPro" id="IPR014710">
    <property type="entry name" value="RmlC-like_jellyroll"/>
</dbReference>
<dbReference type="PANTHER" id="PTHR42742:SF3">
    <property type="entry name" value="FRUCTOKINASE"/>
    <property type="match status" value="1"/>
</dbReference>
<dbReference type="GO" id="GO:0008270">
    <property type="term" value="F:zinc ion binding"/>
    <property type="evidence" value="ECO:0007669"/>
    <property type="project" value="InterPro"/>
</dbReference>
<keyword evidence="6" id="KW-0413">Isomerase</keyword>
<dbReference type="GO" id="GO:0005975">
    <property type="term" value="P:carbohydrate metabolic process"/>
    <property type="evidence" value="ECO:0007669"/>
    <property type="project" value="InterPro"/>
</dbReference>
<feature type="binding site" evidence="3">
    <location>
        <position position="167"/>
    </location>
    <ligand>
        <name>Zn(2+)</name>
        <dbReference type="ChEBI" id="CHEBI:29105"/>
    </ligand>
</feature>
<evidence type="ECO:0000256" key="2">
    <source>
        <dbReference type="ARBA" id="ARBA00022833"/>
    </source>
</evidence>
<feature type="binding site" evidence="3">
    <location>
        <position position="110"/>
    </location>
    <ligand>
        <name>Zn(2+)</name>
        <dbReference type="ChEBI" id="CHEBI:29105"/>
    </ligand>
</feature>